<evidence type="ECO:0000313" key="2">
    <source>
        <dbReference type="EMBL" id="TCU18473.1"/>
    </source>
</evidence>
<protein>
    <submittedName>
        <fullName evidence="2">Putative transcriptional regulator</fullName>
    </submittedName>
</protein>
<dbReference type="EMBL" id="SMBH01000003">
    <property type="protein sequence ID" value="TCU18473.1"/>
    <property type="molecule type" value="Genomic_DNA"/>
</dbReference>
<comment type="caution">
    <text evidence="2">The sequence shown here is derived from an EMBL/GenBank/DDBJ whole genome shotgun (WGS) entry which is preliminary data.</text>
</comment>
<evidence type="ECO:0000259" key="1">
    <source>
        <dbReference type="Pfam" id="PF01402"/>
    </source>
</evidence>
<dbReference type="InterPro" id="IPR002145">
    <property type="entry name" value="CopG"/>
</dbReference>
<dbReference type="GO" id="GO:0006355">
    <property type="term" value="P:regulation of DNA-templated transcription"/>
    <property type="evidence" value="ECO:0007669"/>
    <property type="project" value="InterPro"/>
</dbReference>
<sequence>MTNHVGSPIIKVNQRKLDAMTSAFTVRVKDETASKLDQLAAKLDRSRSYMAAEAIEAFVEQQEWQLAEIEAGLAEADRGEFASDADVAKVVGKYVKSVRQS</sequence>
<dbReference type="PANTHER" id="PTHR40688">
    <property type="match status" value="1"/>
</dbReference>
<reference evidence="2 3" key="1">
    <citation type="submission" date="2019-03" db="EMBL/GenBank/DDBJ databases">
        <title>Genomic Encyclopedia of Type Strains, Phase IV (KMG-V): Genome sequencing to study the core and pangenomes of soil and plant-associated prokaryotes.</title>
        <authorList>
            <person name="Whitman W."/>
        </authorList>
    </citation>
    <scope>NUCLEOTIDE SEQUENCE [LARGE SCALE GENOMIC DNA]</scope>
    <source>
        <strain evidence="2 3">Hc14</strain>
    </source>
</reference>
<feature type="domain" description="Ribbon-helix-helix protein CopG" evidence="1">
    <location>
        <begin position="24"/>
        <end position="61"/>
    </location>
</feature>
<dbReference type="CDD" id="cd22233">
    <property type="entry name" value="RHH_CopAso-like"/>
    <property type="match status" value="1"/>
</dbReference>
<dbReference type="PANTHER" id="PTHR40688:SF2">
    <property type="entry name" value="RIBBON-HELIX-HELIX PROTEIN COPG DOMAIN-CONTAINING PROTEIN"/>
    <property type="match status" value="1"/>
</dbReference>
<proteinExistence type="predicted"/>
<gene>
    <name evidence="2" type="ORF">EV132_103598</name>
</gene>
<dbReference type="SUPFAM" id="SSF47598">
    <property type="entry name" value="Ribbon-helix-helix"/>
    <property type="match status" value="1"/>
</dbReference>
<dbReference type="Pfam" id="PF01402">
    <property type="entry name" value="RHH_1"/>
    <property type="match status" value="1"/>
</dbReference>
<dbReference type="Proteomes" id="UP000294576">
    <property type="component" value="Unassembled WGS sequence"/>
</dbReference>
<organism evidence="2 3">
    <name type="scientific">Rhizobium sullae</name>
    <name type="common">Rhizobium hedysari</name>
    <dbReference type="NCBI Taxonomy" id="50338"/>
    <lineage>
        <taxon>Bacteria</taxon>
        <taxon>Pseudomonadati</taxon>
        <taxon>Pseudomonadota</taxon>
        <taxon>Alphaproteobacteria</taxon>
        <taxon>Hyphomicrobiales</taxon>
        <taxon>Rhizobiaceae</taxon>
        <taxon>Rhizobium/Agrobacterium group</taxon>
        <taxon>Rhizobium</taxon>
    </lineage>
</organism>
<evidence type="ECO:0000313" key="3">
    <source>
        <dbReference type="Proteomes" id="UP000294576"/>
    </source>
</evidence>
<accession>A0A4R3QAG4</accession>
<dbReference type="InterPro" id="IPR052991">
    <property type="entry name" value="Non-func_TypeII_TA_Antitoxin"/>
</dbReference>
<name>A0A4R3QAG4_RHISU</name>
<dbReference type="InterPro" id="IPR010985">
    <property type="entry name" value="Ribbon_hlx_hlx"/>
</dbReference>
<dbReference type="AlphaFoldDB" id="A0A4R3QAG4"/>